<dbReference type="CDD" id="cd04301">
    <property type="entry name" value="NAT_SF"/>
    <property type="match status" value="1"/>
</dbReference>
<dbReference type="PANTHER" id="PTHR10545:SF29">
    <property type="entry name" value="GH14572P-RELATED"/>
    <property type="match status" value="1"/>
</dbReference>
<keyword evidence="3" id="KW-0012">Acyltransferase</keyword>
<proteinExistence type="inferred from homology"/>
<dbReference type="AlphaFoldDB" id="A0A1X6X1Z8"/>
<dbReference type="SUPFAM" id="SSF55729">
    <property type="entry name" value="Acyl-CoA N-acyltransferases (Nat)"/>
    <property type="match status" value="1"/>
</dbReference>
<comment type="similarity">
    <text evidence="1">Belongs to the acetyltransferase family.</text>
</comment>
<dbReference type="RefSeq" id="WP_234992004.1">
    <property type="nucleotide sequence ID" value="NZ_FWFG01000061.1"/>
</dbReference>
<keyword evidence="2 5" id="KW-0808">Transferase</keyword>
<gene>
    <name evidence="5" type="ORF">FM110_06960</name>
</gene>
<reference evidence="5 6" key="1">
    <citation type="submission" date="2017-02" db="EMBL/GenBank/DDBJ databases">
        <authorList>
            <person name="Peterson S.W."/>
        </authorList>
    </citation>
    <scope>NUCLEOTIDE SEQUENCE [LARGE SCALE GENOMIC DNA]</scope>
    <source>
        <strain evidence="5 6">CIP104813</strain>
    </source>
</reference>
<feature type="domain" description="N-acetyltransferase" evidence="4">
    <location>
        <begin position="18"/>
        <end position="174"/>
    </location>
</feature>
<sequence>MTTGAAEADHRTRADASFVIRGARPEDVEAICQRIVDLAVYEREPDAATGTPEDLRRALFGADPAVFCHVAETTGPDGGTEIAGIALWFLTYSTWEARHGIWLEDLFVLPEHRGSGMGLALLQTLAGICRERGYKRLEWCVLDWNEPSIRFYESVGARPQSDWTTYRLAGEALEVFGR</sequence>
<dbReference type="InterPro" id="IPR016181">
    <property type="entry name" value="Acyl_CoA_acyltransferase"/>
</dbReference>
<protein>
    <submittedName>
        <fullName evidence="5">Histone acetyltransferase HPA2 and related acetyltransferases</fullName>
    </submittedName>
</protein>
<dbReference type="Gene3D" id="3.40.630.30">
    <property type="match status" value="1"/>
</dbReference>
<accession>A0A1X6X1Z8</accession>
<evidence type="ECO:0000256" key="3">
    <source>
        <dbReference type="ARBA" id="ARBA00023315"/>
    </source>
</evidence>
<dbReference type="PANTHER" id="PTHR10545">
    <property type="entry name" value="DIAMINE N-ACETYLTRANSFERASE"/>
    <property type="match status" value="1"/>
</dbReference>
<dbReference type="GO" id="GO:0008080">
    <property type="term" value="F:N-acetyltransferase activity"/>
    <property type="evidence" value="ECO:0007669"/>
    <property type="project" value="UniProtKB-ARBA"/>
</dbReference>
<evidence type="ECO:0000256" key="2">
    <source>
        <dbReference type="ARBA" id="ARBA00022679"/>
    </source>
</evidence>
<dbReference type="Pfam" id="PF00583">
    <property type="entry name" value="Acetyltransf_1"/>
    <property type="match status" value="1"/>
</dbReference>
<evidence type="ECO:0000313" key="5">
    <source>
        <dbReference type="EMBL" id="SLM91677.1"/>
    </source>
</evidence>
<dbReference type="EMBL" id="FWFG01000061">
    <property type="protein sequence ID" value="SLM91677.1"/>
    <property type="molecule type" value="Genomic_DNA"/>
</dbReference>
<evidence type="ECO:0000256" key="1">
    <source>
        <dbReference type="ARBA" id="ARBA00008694"/>
    </source>
</evidence>
<evidence type="ECO:0000259" key="4">
    <source>
        <dbReference type="PROSITE" id="PS51186"/>
    </source>
</evidence>
<name>A0A1X6X1Z8_9MICO</name>
<dbReference type="InterPro" id="IPR051016">
    <property type="entry name" value="Diverse_Substrate_AcTransf"/>
</dbReference>
<evidence type="ECO:0000313" key="6">
    <source>
        <dbReference type="Proteomes" id="UP000195981"/>
    </source>
</evidence>
<dbReference type="InterPro" id="IPR000182">
    <property type="entry name" value="GNAT_dom"/>
</dbReference>
<dbReference type="FunFam" id="3.40.630.30:FF:000064">
    <property type="entry name" value="GNAT family acetyltransferase"/>
    <property type="match status" value="1"/>
</dbReference>
<dbReference type="PROSITE" id="PS51186">
    <property type="entry name" value="GNAT"/>
    <property type="match status" value="1"/>
</dbReference>
<dbReference type="Proteomes" id="UP000195981">
    <property type="component" value="Unassembled WGS sequence"/>
</dbReference>
<organism evidence="5 6">
    <name type="scientific">Brachybacterium nesterenkovii</name>
    <dbReference type="NCBI Taxonomy" id="47847"/>
    <lineage>
        <taxon>Bacteria</taxon>
        <taxon>Bacillati</taxon>
        <taxon>Actinomycetota</taxon>
        <taxon>Actinomycetes</taxon>
        <taxon>Micrococcales</taxon>
        <taxon>Dermabacteraceae</taxon>
        <taxon>Brachybacterium</taxon>
    </lineage>
</organism>
<keyword evidence="6" id="KW-1185">Reference proteome</keyword>